<dbReference type="PANTHER" id="PTHR38926">
    <property type="entry name" value="F-BOX DOMAIN CONTAINING PROTEIN, EXPRESSED"/>
    <property type="match status" value="1"/>
</dbReference>
<dbReference type="SUPFAM" id="SSF81383">
    <property type="entry name" value="F-box domain"/>
    <property type="match status" value="1"/>
</dbReference>
<accession>A0ABD1HKZ2</accession>
<evidence type="ECO:0000313" key="4">
    <source>
        <dbReference type="Proteomes" id="UP001567538"/>
    </source>
</evidence>
<comment type="caution">
    <text evidence="3">The sequence shown here is derived from an EMBL/GenBank/DDBJ whole genome shotgun (WGS) entry which is preliminary data.</text>
</comment>
<keyword evidence="4" id="KW-1185">Reference proteome</keyword>
<dbReference type="InterPro" id="IPR036047">
    <property type="entry name" value="F-box-like_dom_sf"/>
</dbReference>
<dbReference type="InterPro" id="IPR032675">
    <property type="entry name" value="LRR_dom_sf"/>
</dbReference>
<feature type="compositionally biased region" description="Pro residues" evidence="1">
    <location>
        <begin position="33"/>
        <end position="43"/>
    </location>
</feature>
<dbReference type="InterPro" id="IPR001810">
    <property type="entry name" value="F-box_dom"/>
</dbReference>
<dbReference type="Pfam" id="PF12937">
    <property type="entry name" value="F-box-like"/>
    <property type="match status" value="1"/>
</dbReference>
<protein>
    <submittedName>
        <fullName evidence="3">F-box/LRR-repeat protein 23</fullName>
    </submittedName>
</protein>
<dbReference type="CDD" id="cd22164">
    <property type="entry name" value="F-box_AtSKIP19-like"/>
    <property type="match status" value="1"/>
</dbReference>
<gene>
    <name evidence="3" type="ORF">AAHA92_11474</name>
</gene>
<dbReference type="Gene3D" id="3.80.10.10">
    <property type="entry name" value="Ribonuclease Inhibitor"/>
    <property type="match status" value="1"/>
</dbReference>
<reference evidence="3 4" key="1">
    <citation type="submission" date="2024-06" db="EMBL/GenBank/DDBJ databases">
        <title>A chromosome level genome sequence of Diviner's sage (Salvia divinorum).</title>
        <authorList>
            <person name="Ford S.A."/>
            <person name="Ro D.-K."/>
            <person name="Ness R.W."/>
            <person name="Phillips M.A."/>
        </authorList>
    </citation>
    <scope>NUCLEOTIDE SEQUENCE [LARGE SCALE GENOMIC DNA]</scope>
    <source>
        <strain evidence="3">SAF-2024a</strain>
        <tissue evidence="3">Leaf</tissue>
    </source>
</reference>
<evidence type="ECO:0000313" key="3">
    <source>
        <dbReference type="EMBL" id="KAL1555774.1"/>
    </source>
</evidence>
<sequence length="146" mass="16276">MLSKGTKSEPSELMTQTEPPIPTVAASSSSSAAPPPPPSPPWTDMPDDLTANILQRLGAEEILDSAQKVCATWWRVCKNPSMWRVIDLNSRLCADNKFEMILFRAVDRSRGQLIELKLAYFTGDLLPSYIANRYNSSLPFLCFNLL</sequence>
<evidence type="ECO:0000259" key="2">
    <source>
        <dbReference type="PROSITE" id="PS50181"/>
    </source>
</evidence>
<feature type="compositionally biased region" description="Basic and acidic residues" evidence="1">
    <location>
        <begin position="1"/>
        <end position="10"/>
    </location>
</feature>
<evidence type="ECO:0000256" key="1">
    <source>
        <dbReference type="SAM" id="MobiDB-lite"/>
    </source>
</evidence>
<dbReference type="Proteomes" id="UP001567538">
    <property type="component" value="Unassembled WGS sequence"/>
</dbReference>
<dbReference type="PANTHER" id="PTHR38926:SF2">
    <property type="entry name" value="F-BOX_LRR-REPEAT PROTEIN 21-RELATED"/>
    <property type="match status" value="1"/>
</dbReference>
<dbReference type="EMBL" id="JBEAFC010000005">
    <property type="protein sequence ID" value="KAL1555774.1"/>
    <property type="molecule type" value="Genomic_DNA"/>
</dbReference>
<organism evidence="3 4">
    <name type="scientific">Salvia divinorum</name>
    <name type="common">Maria pastora</name>
    <name type="synonym">Diviner's sage</name>
    <dbReference type="NCBI Taxonomy" id="28513"/>
    <lineage>
        <taxon>Eukaryota</taxon>
        <taxon>Viridiplantae</taxon>
        <taxon>Streptophyta</taxon>
        <taxon>Embryophyta</taxon>
        <taxon>Tracheophyta</taxon>
        <taxon>Spermatophyta</taxon>
        <taxon>Magnoliopsida</taxon>
        <taxon>eudicotyledons</taxon>
        <taxon>Gunneridae</taxon>
        <taxon>Pentapetalae</taxon>
        <taxon>asterids</taxon>
        <taxon>lamiids</taxon>
        <taxon>Lamiales</taxon>
        <taxon>Lamiaceae</taxon>
        <taxon>Nepetoideae</taxon>
        <taxon>Mentheae</taxon>
        <taxon>Salviinae</taxon>
        <taxon>Salvia</taxon>
        <taxon>Salvia subgen. Calosphace</taxon>
    </lineage>
</organism>
<feature type="domain" description="F-box" evidence="2">
    <location>
        <begin position="39"/>
        <end position="86"/>
    </location>
</feature>
<feature type="region of interest" description="Disordered" evidence="1">
    <location>
        <begin position="1"/>
        <end position="47"/>
    </location>
</feature>
<name>A0ABD1HKZ2_SALDI</name>
<dbReference type="AlphaFoldDB" id="A0ABD1HKZ2"/>
<dbReference type="PROSITE" id="PS50181">
    <property type="entry name" value="FBOX"/>
    <property type="match status" value="1"/>
</dbReference>
<proteinExistence type="predicted"/>